<dbReference type="EMBL" id="RDQH01000338">
    <property type="protein sequence ID" value="RXH81847.1"/>
    <property type="molecule type" value="Genomic_DNA"/>
</dbReference>
<name>A0A498III7_MALDO</name>
<dbReference type="Proteomes" id="UP000290289">
    <property type="component" value="Chromosome 12"/>
</dbReference>
<proteinExistence type="predicted"/>
<keyword evidence="2" id="KW-1185">Reference proteome</keyword>
<dbReference type="AlphaFoldDB" id="A0A498III7"/>
<reference evidence="1 2" key="1">
    <citation type="submission" date="2018-10" db="EMBL/GenBank/DDBJ databases">
        <title>A high-quality apple genome assembly.</title>
        <authorList>
            <person name="Hu J."/>
        </authorList>
    </citation>
    <scope>NUCLEOTIDE SEQUENCE [LARGE SCALE GENOMIC DNA]</scope>
    <source>
        <strain evidence="2">cv. HFTH1</strain>
        <tissue evidence="1">Young leaf</tissue>
    </source>
</reference>
<organism evidence="1 2">
    <name type="scientific">Malus domestica</name>
    <name type="common">Apple</name>
    <name type="synonym">Pyrus malus</name>
    <dbReference type="NCBI Taxonomy" id="3750"/>
    <lineage>
        <taxon>Eukaryota</taxon>
        <taxon>Viridiplantae</taxon>
        <taxon>Streptophyta</taxon>
        <taxon>Embryophyta</taxon>
        <taxon>Tracheophyta</taxon>
        <taxon>Spermatophyta</taxon>
        <taxon>Magnoliopsida</taxon>
        <taxon>eudicotyledons</taxon>
        <taxon>Gunneridae</taxon>
        <taxon>Pentapetalae</taxon>
        <taxon>rosids</taxon>
        <taxon>fabids</taxon>
        <taxon>Rosales</taxon>
        <taxon>Rosaceae</taxon>
        <taxon>Amygdaloideae</taxon>
        <taxon>Maleae</taxon>
        <taxon>Malus</taxon>
    </lineage>
</organism>
<protein>
    <submittedName>
        <fullName evidence="1">Uncharacterized protein</fullName>
    </submittedName>
</protein>
<evidence type="ECO:0000313" key="2">
    <source>
        <dbReference type="Proteomes" id="UP000290289"/>
    </source>
</evidence>
<sequence>MVVTSVQEAVIKDVELGSNIGISQFVPLNPSTLYVAASFAQEYGVSRFESGDEDWRSPAIAEGVSGEIRADYGAITSSHGKGYKPKTRPCLRPILKKFKKVHDYDKHHDNDFVTFRSNPKFQGSFRVFQKALAWENATLFDLFNKKTEDSVMGSPVLDSDCIKSKIQACVLCSSSPNGLVAAFRDQFNHFRTSSSSNRESNCKNDLAPEFIFIILVSDDGFVKLDSLALQGFDERSHSAYCDFQLGYHTPISDTGGTLCRFTSNVQIKDAHSSKFLVCNGEVMKNGTVEQKK</sequence>
<evidence type="ECO:0000313" key="1">
    <source>
        <dbReference type="EMBL" id="RXH81847.1"/>
    </source>
</evidence>
<comment type="caution">
    <text evidence="1">The sequence shown here is derived from an EMBL/GenBank/DDBJ whole genome shotgun (WGS) entry which is preliminary data.</text>
</comment>
<accession>A0A498III7</accession>
<gene>
    <name evidence="1" type="ORF">DVH24_036188</name>
</gene>